<gene>
    <name evidence="7" type="ORF">NEOLI_002431</name>
</gene>
<name>A0A1U7LJ78_NEOID</name>
<feature type="domain" description="Vesicle tethering protein Uso1/P115-like head" evidence="5">
    <location>
        <begin position="354"/>
        <end position="640"/>
    </location>
</feature>
<evidence type="ECO:0000259" key="5">
    <source>
        <dbReference type="Pfam" id="PF04869"/>
    </source>
</evidence>
<dbReference type="GO" id="GO:0005795">
    <property type="term" value="C:Golgi stack"/>
    <property type="evidence" value="ECO:0007669"/>
    <property type="project" value="TreeGrafter"/>
</dbReference>
<evidence type="ECO:0000259" key="6">
    <source>
        <dbReference type="Pfam" id="PF04871"/>
    </source>
</evidence>
<dbReference type="Proteomes" id="UP000186594">
    <property type="component" value="Unassembled WGS sequence"/>
</dbReference>
<dbReference type="OrthoDB" id="198977at2759"/>
<dbReference type="InterPro" id="IPR006953">
    <property type="entry name" value="Vesicle_Uso1_P115_head"/>
</dbReference>
<keyword evidence="8" id="KW-1185">Reference proteome</keyword>
<accession>A0A1U7LJ78</accession>
<dbReference type="InterPro" id="IPR016024">
    <property type="entry name" value="ARM-type_fold"/>
</dbReference>
<evidence type="ECO:0000256" key="4">
    <source>
        <dbReference type="SAM" id="Coils"/>
    </source>
</evidence>
<feature type="domain" description="Uso1/p115-like vesicle tethering protein C-terminal" evidence="6">
    <location>
        <begin position="678"/>
        <end position="786"/>
    </location>
</feature>
<dbReference type="Pfam" id="PF04871">
    <property type="entry name" value="Uso1_p115_C"/>
    <property type="match status" value="1"/>
</dbReference>
<dbReference type="GO" id="GO:0000139">
    <property type="term" value="C:Golgi membrane"/>
    <property type="evidence" value="ECO:0007669"/>
    <property type="project" value="InterPro"/>
</dbReference>
<dbReference type="GO" id="GO:0006886">
    <property type="term" value="P:intracellular protein transport"/>
    <property type="evidence" value="ECO:0007669"/>
    <property type="project" value="InterPro"/>
</dbReference>
<dbReference type="STRING" id="1198029.A0A1U7LJ78"/>
<dbReference type="SUPFAM" id="SSF48371">
    <property type="entry name" value="ARM repeat"/>
    <property type="match status" value="1"/>
</dbReference>
<comment type="caution">
    <text evidence="7">The sequence shown here is derived from an EMBL/GenBank/DDBJ whole genome shotgun (WGS) entry which is preliminary data.</text>
</comment>
<feature type="coiled-coil region" evidence="4">
    <location>
        <begin position="657"/>
        <end position="779"/>
    </location>
</feature>
<dbReference type="Gene3D" id="1.25.10.10">
    <property type="entry name" value="Leucine-rich Repeat Variant"/>
    <property type="match status" value="1"/>
</dbReference>
<comment type="subcellular location">
    <subcellularLocation>
        <location evidence="1">Golgi apparatus</location>
    </subcellularLocation>
</comment>
<dbReference type="EMBL" id="LXFE01002924">
    <property type="protein sequence ID" value="OLL22699.1"/>
    <property type="molecule type" value="Genomic_DNA"/>
</dbReference>
<protein>
    <submittedName>
        <fullName evidence="7">Intracellular protein transport protein USO1</fullName>
    </submittedName>
</protein>
<dbReference type="GO" id="GO:0048280">
    <property type="term" value="P:vesicle fusion with Golgi apparatus"/>
    <property type="evidence" value="ECO:0007669"/>
    <property type="project" value="InterPro"/>
</dbReference>
<dbReference type="GO" id="GO:0012507">
    <property type="term" value="C:ER to Golgi transport vesicle membrane"/>
    <property type="evidence" value="ECO:0007669"/>
    <property type="project" value="TreeGrafter"/>
</dbReference>
<dbReference type="InterPro" id="IPR006955">
    <property type="entry name" value="Uso1_p115_C"/>
</dbReference>
<dbReference type="PANTHER" id="PTHR10013:SF0">
    <property type="entry name" value="GENERAL VESICULAR TRANSPORT FACTOR P115"/>
    <property type="match status" value="1"/>
</dbReference>
<proteinExistence type="predicted"/>
<dbReference type="OMA" id="WLWEDPK"/>
<evidence type="ECO:0000256" key="1">
    <source>
        <dbReference type="ARBA" id="ARBA00004555"/>
    </source>
</evidence>
<evidence type="ECO:0000313" key="8">
    <source>
        <dbReference type="Proteomes" id="UP000186594"/>
    </source>
</evidence>
<evidence type="ECO:0000313" key="7">
    <source>
        <dbReference type="EMBL" id="OLL22699.1"/>
    </source>
</evidence>
<keyword evidence="3 4" id="KW-0175">Coiled coil</keyword>
<dbReference type="GO" id="GO:0048211">
    <property type="term" value="P:Golgi vesicle docking"/>
    <property type="evidence" value="ECO:0007669"/>
    <property type="project" value="TreeGrafter"/>
</dbReference>
<dbReference type="PANTHER" id="PTHR10013">
    <property type="entry name" value="GENERAL VESICULAR TRANSPORT FACTOR P115"/>
    <property type="match status" value="1"/>
</dbReference>
<dbReference type="Pfam" id="PF04869">
    <property type="entry name" value="Uso1_p115_head"/>
    <property type="match status" value="1"/>
</dbReference>
<sequence length="786" mass="88732">MDYLSRYISQPQQQSADETIKKLCNRLDHSTLLEDRRAAILGLKNFSRDYRQVVAKEGLDGLLQVLKKDREDVDVLKAVLETFIIFFSPKDLHQEFATWLSEEFTKTADNVVGLLDALDCSDFYVRLYTLQILGTLSQNRSDRVQQSIISSPTGISRLVSILDDRRDAVRSECLSFLISLTEDNADIQKLVVFENTVDKIFKIIELEDGLEDGITVPGCLQLTRNILQYNFSNQSYFKETGGITRISRLLSRRTTHDWSDQLIQNTIDVLSLCKMFVLPSSAHLHVNQKTLSQSNAMASIMLLSLHASIPPVVQAHALTVCACIIRGNTVISEGFSSRELPAGFLHARPLQVLFVLLLNLSTQEFDLEVRFAAASCIEAYIYENPVARRDLVEKIVSGFNTIEQSNTSLMSKLTTGSETAFGCLLETLLHMNDNARRDPYKVWFSANVLSHLLFYSPGCKSLARSVVLGDASVGEETVTAIQTMSANLVISLRHNHDERISIAYLSLLCVWLWEDPNSVTDFLYEASSLQTLVSTVTQSSNASSLVQGLSACLLGICYEFNDEKSPIPRTTLQQILHSRIGKDQFVARIARLRENPLFRDVSESYVLPSSRQDGLLPDIYFNLSFVEFLKDHYSRIQKSIEKGPGTSTNGNPNRAMSVEQAQKMVSMEREIVQLREQSNAKEKKYQIQLNELNIGVASTKNTISQLEQHQAQLLQELETTMNELSTIKGILNERNEKLKQRDSRVCDLETELDDLMLVLSDLEDKRQKDKLKLKELGELVSDIEEE</sequence>
<organism evidence="7 8">
    <name type="scientific">Neolecta irregularis (strain DAH-3)</name>
    <dbReference type="NCBI Taxonomy" id="1198029"/>
    <lineage>
        <taxon>Eukaryota</taxon>
        <taxon>Fungi</taxon>
        <taxon>Dikarya</taxon>
        <taxon>Ascomycota</taxon>
        <taxon>Taphrinomycotina</taxon>
        <taxon>Neolectales</taxon>
        <taxon>Neolectaceae</taxon>
        <taxon>Neolecta</taxon>
    </lineage>
</organism>
<dbReference type="GO" id="GO:0006888">
    <property type="term" value="P:endoplasmic reticulum to Golgi vesicle-mediated transport"/>
    <property type="evidence" value="ECO:0007669"/>
    <property type="project" value="TreeGrafter"/>
</dbReference>
<keyword evidence="2" id="KW-0333">Golgi apparatus</keyword>
<dbReference type="AlphaFoldDB" id="A0A1U7LJ78"/>
<dbReference type="GO" id="GO:0005783">
    <property type="term" value="C:endoplasmic reticulum"/>
    <property type="evidence" value="ECO:0007669"/>
    <property type="project" value="TreeGrafter"/>
</dbReference>
<dbReference type="InterPro" id="IPR024095">
    <property type="entry name" value="Vesicle_P115"/>
</dbReference>
<reference evidence="7 8" key="1">
    <citation type="submission" date="2016-04" db="EMBL/GenBank/DDBJ databases">
        <title>Evolutionary innovation and constraint leading to complex multicellularity in the Ascomycota.</title>
        <authorList>
            <person name="Cisse O."/>
            <person name="Nguyen A."/>
            <person name="Hewitt D.A."/>
            <person name="Jedd G."/>
            <person name="Stajich J.E."/>
        </authorList>
    </citation>
    <scope>NUCLEOTIDE SEQUENCE [LARGE SCALE GENOMIC DNA]</scope>
    <source>
        <strain evidence="7 8">DAH-3</strain>
    </source>
</reference>
<evidence type="ECO:0000256" key="3">
    <source>
        <dbReference type="ARBA" id="ARBA00023054"/>
    </source>
</evidence>
<evidence type="ECO:0000256" key="2">
    <source>
        <dbReference type="ARBA" id="ARBA00023034"/>
    </source>
</evidence>
<dbReference type="InterPro" id="IPR011989">
    <property type="entry name" value="ARM-like"/>
</dbReference>